<evidence type="ECO:0000313" key="2">
    <source>
        <dbReference type="Proteomes" id="UP001360953"/>
    </source>
</evidence>
<evidence type="ECO:0008006" key="3">
    <source>
        <dbReference type="Google" id="ProtNLM"/>
    </source>
</evidence>
<dbReference type="GeneID" id="92033762"/>
<proteinExistence type="predicted"/>
<dbReference type="EMBL" id="JBBPEH010000008">
    <property type="protein sequence ID" value="KAK7535271.1"/>
    <property type="molecule type" value="Genomic_DNA"/>
</dbReference>
<comment type="caution">
    <text evidence="1">The sequence shown here is derived from an EMBL/GenBank/DDBJ whole genome shotgun (WGS) entry which is preliminary data.</text>
</comment>
<name>A0ABR1LJA0_9PEZI</name>
<keyword evidence="2" id="KW-1185">Reference proteome</keyword>
<accession>A0ABR1LJA0</accession>
<organism evidence="1 2">
    <name type="scientific">Phyllosticta citribraziliensis</name>
    <dbReference type="NCBI Taxonomy" id="989973"/>
    <lineage>
        <taxon>Eukaryota</taxon>
        <taxon>Fungi</taxon>
        <taxon>Dikarya</taxon>
        <taxon>Ascomycota</taxon>
        <taxon>Pezizomycotina</taxon>
        <taxon>Dothideomycetes</taxon>
        <taxon>Dothideomycetes incertae sedis</taxon>
        <taxon>Botryosphaeriales</taxon>
        <taxon>Phyllostictaceae</taxon>
        <taxon>Phyllosticta</taxon>
    </lineage>
</organism>
<evidence type="ECO:0000313" key="1">
    <source>
        <dbReference type="EMBL" id="KAK7535271.1"/>
    </source>
</evidence>
<sequence>MAAYRFSIYITTSLFSFPFVVRISSLAGAGIFSAPDRLALVLVLRRPFLFHHFPIVSNIPNAAGYVGCGVFEEVLFVTVQISSIVRARR</sequence>
<gene>
    <name evidence="1" type="ORF">J3D65DRAFT_630660</name>
</gene>
<protein>
    <recommendedName>
        <fullName evidence="3">Secreted protein</fullName>
    </recommendedName>
</protein>
<dbReference type="Proteomes" id="UP001360953">
    <property type="component" value="Unassembled WGS sequence"/>
</dbReference>
<dbReference type="RefSeq" id="XP_066653996.1">
    <property type="nucleotide sequence ID" value="XM_066800856.1"/>
</dbReference>
<reference evidence="1 2" key="1">
    <citation type="submission" date="2024-04" db="EMBL/GenBank/DDBJ databases">
        <title>Phyllosticta paracitricarpa is synonymous to the EU quarantine fungus P. citricarpa based on phylogenomic analyses.</title>
        <authorList>
            <consortium name="Lawrence Berkeley National Laboratory"/>
            <person name="Van ingen-buijs V.A."/>
            <person name="Van westerhoven A.C."/>
            <person name="Haridas S."/>
            <person name="Skiadas P."/>
            <person name="Martin F."/>
            <person name="Groenewald J.Z."/>
            <person name="Crous P.W."/>
            <person name="Seidl M.F."/>
        </authorList>
    </citation>
    <scope>NUCLEOTIDE SEQUENCE [LARGE SCALE GENOMIC DNA]</scope>
    <source>
        <strain evidence="1 2">CPC 17464</strain>
    </source>
</reference>